<proteinExistence type="predicted"/>
<dbReference type="Proteomes" id="UP000236291">
    <property type="component" value="Unassembled WGS sequence"/>
</dbReference>
<sequence>MVVAVRSRRWLFCAGVYNLLTVREPNVADQWLWRYDLGGGYSVRGVYNLLTVREVQDVEATDNSLYCKLGSKIPKLSWRATLCAVTHSVAIPITGGMTLLTWSCFETGSQLKTIGAATHYYSRLSTLCDRMRGSGNCATLVRLLPDVCTLVELDSCMDWSIFGGSVFVTRPFCSVYSFYRRLPSSPLFFAATLVM</sequence>
<accession>A0A2K3PPG0</accession>
<gene>
    <name evidence="1" type="ORF">L195_g013882</name>
</gene>
<dbReference type="EMBL" id="ASHM01009120">
    <property type="protein sequence ID" value="PNY17144.1"/>
    <property type="molecule type" value="Genomic_DNA"/>
</dbReference>
<name>A0A2K3PPG0_TRIPR</name>
<dbReference type="AlphaFoldDB" id="A0A2K3PPG0"/>
<reference evidence="1 2" key="2">
    <citation type="journal article" date="2017" name="Front. Plant Sci.">
        <title>Gene Classification and Mining of Molecular Markers Useful in Red Clover (Trifolium pratense) Breeding.</title>
        <authorList>
            <person name="Istvanek J."/>
            <person name="Dluhosova J."/>
            <person name="Dluhos P."/>
            <person name="Patkova L."/>
            <person name="Nedelnik J."/>
            <person name="Repkova J."/>
        </authorList>
    </citation>
    <scope>NUCLEOTIDE SEQUENCE [LARGE SCALE GENOMIC DNA]</scope>
    <source>
        <strain evidence="2">cv. Tatra</strain>
        <tissue evidence="1">Young leaves</tissue>
    </source>
</reference>
<organism evidence="1 2">
    <name type="scientific">Trifolium pratense</name>
    <name type="common">Red clover</name>
    <dbReference type="NCBI Taxonomy" id="57577"/>
    <lineage>
        <taxon>Eukaryota</taxon>
        <taxon>Viridiplantae</taxon>
        <taxon>Streptophyta</taxon>
        <taxon>Embryophyta</taxon>
        <taxon>Tracheophyta</taxon>
        <taxon>Spermatophyta</taxon>
        <taxon>Magnoliopsida</taxon>
        <taxon>eudicotyledons</taxon>
        <taxon>Gunneridae</taxon>
        <taxon>Pentapetalae</taxon>
        <taxon>rosids</taxon>
        <taxon>fabids</taxon>
        <taxon>Fabales</taxon>
        <taxon>Fabaceae</taxon>
        <taxon>Papilionoideae</taxon>
        <taxon>50 kb inversion clade</taxon>
        <taxon>NPAAA clade</taxon>
        <taxon>Hologalegina</taxon>
        <taxon>IRL clade</taxon>
        <taxon>Trifolieae</taxon>
        <taxon>Trifolium</taxon>
    </lineage>
</organism>
<evidence type="ECO:0000313" key="2">
    <source>
        <dbReference type="Proteomes" id="UP000236291"/>
    </source>
</evidence>
<protein>
    <submittedName>
        <fullName evidence="1">Uncharacterized protein</fullName>
    </submittedName>
</protein>
<comment type="caution">
    <text evidence="1">The sequence shown here is derived from an EMBL/GenBank/DDBJ whole genome shotgun (WGS) entry which is preliminary data.</text>
</comment>
<reference evidence="1 2" key="1">
    <citation type="journal article" date="2014" name="Am. J. Bot.">
        <title>Genome assembly and annotation for red clover (Trifolium pratense; Fabaceae).</title>
        <authorList>
            <person name="Istvanek J."/>
            <person name="Jaros M."/>
            <person name="Krenek A."/>
            <person name="Repkova J."/>
        </authorList>
    </citation>
    <scope>NUCLEOTIDE SEQUENCE [LARGE SCALE GENOMIC DNA]</scope>
    <source>
        <strain evidence="2">cv. Tatra</strain>
        <tissue evidence="1">Young leaves</tissue>
    </source>
</reference>
<evidence type="ECO:0000313" key="1">
    <source>
        <dbReference type="EMBL" id="PNY17144.1"/>
    </source>
</evidence>